<keyword evidence="11" id="KW-0963">Cytoplasm</keyword>
<organism evidence="13 14">
    <name type="scientific">Glycomyces paridis</name>
    <dbReference type="NCBI Taxonomy" id="2126555"/>
    <lineage>
        <taxon>Bacteria</taxon>
        <taxon>Bacillati</taxon>
        <taxon>Actinomycetota</taxon>
        <taxon>Actinomycetes</taxon>
        <taxon>Glycomycetales</taxon>
        <taxon>Glycomycetaceae</taxon>
        <taxon>Glycomyces</taxon>
    </lineage>
</organism>
<dbReference type="AlphaFoldDB" id="A0A4S8PS42"/>
<evidence type="ECO:0000256" key="6">
    <source>
        <dbReference type="ARBA" id="ARBA00023014"/>
    </source>
</evidence>
<dbReference type="GO" id="GO:0045454">
    <property type="term" value="P:cell redox homeostasis"/>
    <property type="evidence" value="ECO:0007669"/>
    <property type="project" value="TreeGrafter"/>
</dbReference>
<evidence type="ECO:0000256" key="4">
    <source>
        <dbReference type="ARBA" id="ARBA00022723"/>
    </source>
</evidence>
<dbReference type="InterPro" id="IPR003482">
    <property type="entry name" value="Whib"/>
</dbReference>
<evidence type="ECO:0000256" key="2">
    <source>
        <dbReference type="ARBA" id="ARBA00006597"/>
    </source>
</evidence>
<evidence type="ECO:0000256" key="11">
    <source>
        <dbReference type="HAMAP-Rule" id="MF_01479"/>
    </source>
</evidence>
<evidence type="ECO:0000256" key="9">
    <source>
        <dbReference type="ARBA" id="ARBA00023157"/>
    </source>
</evidence>
<dbReference type="RefSeq" id="WP_136528162.1">
    <property type="nucleotide sequence ID" value="NZ_STGX01000002.1"/>
</dbReference>
<sequence>MRRIRPEEVARARMDPRLLDAAEYRNEIIRGAYRMSGDDWLRRGNCAEAEPDVMYPEPREPIDAALAMCAACPVRTPCLVRALEARDRHGVWGNTAPRERRAMIEVWKDINPLAVGA</sequence>
<comment type="function">
    <text evidence="11">Acts as a transcriptional regulator. Probably redox-responsive. The apo- but not holo-form probably binds DNA.</text>
</comment>
<keyword evidence="6 11" id="KW-0411">Iron-sulfur</keyword>
<dbReference type="PANTHER" id="PTHR38839">
    <property type="entry name" value="TRANSCRIPTIONAL REGULATOR WHID-RELATED"/>
    <property type="match status" value="1"/>
</dbReference>
<evidence type="ECO:0000256" key="7">
    <source>
        <dbReference type="ARBA" id="ARBA00023015"/>
    </source>
</evidence>
<keyword evidence="4 11" id="KW-0479">Metal-binding</keyword>
<comment type="caution">
    <text evidence="13">The sequence shown here is derived from an EMBL/GenBank/DDBJ whole genome shotgun (WGS) entry which is preliminary data.</text>
</comment>
<evidence type="ECO:0000256" key="5">
    <source>
        <dbReference type="ARBA" id="ARBA00023004"/>
    </source>
</evidence>
<gene>
    <name evidence="11" type="primary">whiB</name>
    <name evidence="13" type="ORF">E9998_02645</name>
</gene>
<proteinExistence type="inferred from homology"/>
<feature type="binding site" evidence="11">
    <location>
        <position position="72"/>
    </location>
    <ligand>
        <name>[4Fe-4S] cluster</name>
        <dbReference type="ChEBI" id="CHEBI:49883"/>
    </ligand>
</feature>
<evidence type="ECO:0000256" key="3">
    <source>
        <dbReference type="ARBA" id="ARBA00022485"/>
    </source>
</evidence>
<dbReference type="GO" id="GO:0046872">
    <property type="term" value="F:metal ion binding"/>
    <property type="evidence" value="ECO:0007669"/>
    <property type="project" value="UniProtKB-KW"/>
</dbReference>
<evidence type="ECO:0000256" key="1">
    <source>
        <dbReference type="ARBA" id="ARBA00004496"/>
    </source>
</evidence>
<dbReference type="PROSITE" id="PS51674">
    <property type="entry name" value="4FE4S_WBL"/>
    <property type="match status" value="1"/>
</dbReference>
<protein>
    <recommendedName>
        <fullName evidence="11">Transcriptional regulator WhiB</fullName>
    </recommendedName>
</protein>
<dbReference type="EMBL" id="STGX01000002">
    <property type="protein sequence ID" value="THV31289.1"/>
    <property type="molecule type" value="Genomic_DNA"/>
</dbReference>
<dbReference type="HAMAP" id="MF_01479">
    <property type="entry name" value="WhiB"/>
    <property type="match status" value="1"/>
</dbReference>
<comment type="subcellular location">
    <subcellularLocation>
        <location evidence="1 11">Cytoplasm</location>
    </subcellularLocation>
</comment>
<dbReference type="GO" id="GO:0005737">
    <property type="term" value="C:cytoplasm"/>
    <property type="evidence" value="ECO:0007669"/>
    <property type="project" value="UniProtKB-SubCell"/>
</dbReference>
<dbReference type="GO" id="GO:0035731">
    <property type="term" value="F:dinitrosyl-iron complex binding"/>
    <property type="evidence" value="ECO:0007669"/>
    <property type="project" value="UniProtKB-UniRule"/>
</dbReference>
<evidence type="ECO:0000256" key="10">
    <source>
        <dbReference type="ARBA" id="ARBA00023163"/>
    </source>
</evidence>
<dbReference type="InterPro" id="IPR034768">
    <property type="entry name" value="4FE4S_WBL"/>
</dbReference>
<comment type="PTM">
    <text evidence="11">The Fe-S cluster can be nitrosylated by nitric oxide (NO).</text>
</comment>
<dbReference type="Proteomes" id="UP000305792">
    <property type="component" value="Unassembled WGS sequence"/>
</dbReference>
<reference evidence="13 14" key="1">
    <citation type="journal article" date="2018" name="Int. J. Syst. Evol. Microbiol.">
        <title>Glycomyces paridis sp. nov., isolated from the medicinal plant Paris polyphylla.</title>
        <authorList>
            <person name="Fang X.M."/>
            <person name="Bai J.L."/>
            <person name="Su J."/>
            <person name="Zhao L.L."/>
            <person name="Liu H.Y."/>
            <person name="Ma B.P."/>
            <person name="Zhang Y.Q."/>
            <person name="Yu L.Y."/>
        </authorList>
    </citation>
    <scope>NUCLEOTIDE SEQUENCE [LARGE SCALE GENOMIC DNA]</scope>
    <source>
        <strain evidence="13 14">CPCC 204357</strain>
    </source>
</reference>
<evidence type="ECO:0000256" key="8">
    <source>
        <dbReference type="ARBA" id="ARBA00023125"/>
    </source>
</evidence>
<evidence type="ECO:0000313" key="14">
    <source>
        <dbReference type="Proteomes" id="UP000305792"/>
    </source>
</evidence>
<feature type="domain" description="4Fe-4S Wbl-type" evidence="12">
    <location>
        <begin position="45"/>
        <end position="102"/>
    </location>
</feature>
<dbReference type="GO" id="GO:0003677">
    <property type="term" value="F:DNA binding"/>
    <property type="evidence" value="ECO:0007669"/>
    <property type="project" value="UniProtKB-UniRule"/>
</dbReference>
<dbReference type="GO" id="GO:0047134">
    <property type="term" value="F:protein-disulfide reductase [NAD(P)H] activity"/>
    <property type="evidence" value="ECO:0007669"/>
    <property type="project" value="TreeGrafter"/>
</dbReference>
<feature type="binding site" evidence="11">
    <location>
        <position position="69"/>
    </location>
    <ligand>
        <name>[4Fe-4S] cluster</name>
        <dbReference type="ChEBI" id="CHEBI:49883"/>
    </ligand>
</feature>
<keyword evidence="9 11" id="KW-1015">Disulfide bond</keyword>
<feature type="binding site" evidence="11">
    <location>
        <position position="46"/>
    </location>
    <ligand>
        <name>[4Fe-4S] cluster</name>
        <dbReference type="ChEBI" id="CHEBI:49883"/>
    </ligand>
</feature>
<feature type="binding site" evidence="11">
    <location>
        <position position="78"/>
    </location>
    <ligand>
        <name>[4Fe-4S] cluster</name>
        <dbReference type="ChEBI" id="CHEBI:49883"/>
    </ligand>
</feature>
<keyword evidence="3 11" id="KW-0004">4Fe-4S</keyword>
<dbReference type="GO" id="GO:0051539">
    <property type="term" value="F:4 iron, 4 sulfur cluster binding"/>
    <property type="evidence" value="ECO:0007669"/>
    <property type="project" value="UniProtKB-UniRule"/>
</dbReference>
<evidence type="ECO:0000313" key="13">
    <source>
        <dbReference type="EMBL" id="THV31289.1"/>
    </source>
</evidence>
<keyword evidence="5 11" id="KW-0408">Iron</keyword>
<comment type="similarity">
    <text evidence="2 11">Belongs to the WhiB family.</text>
</comment>
<evidence type="ECO:0000259" key="12">
    <source>
        <dbReference type="PROSITE" id="PS51674"/>
    </source>
</evidence>
<comment type="PTM">
    <text evidence="11">Upon Fe-S cluster removal intramolecular disulfide bonds are formed.</text>
</comment>
<keyword evidence="8 11" id="KW-0238">DNA-binding</keyword>
<dbReference type="GO" id="GO:0045892">
    <property type="term" value="P:negative regulation of DNA-templated transcription"/>
    <property type="evidence" value="ECO:0007669"/>
    <property type="project" value="TreeGrafter"/>
</dbReference>
<keyword evidence="14" id="KW-1185">Reference proteome</keyword>
<comment type="cofactor">
    <cofactor evidence="11">
        <name>[4Fe-4S] cluster</name>
        <dbReference type="ChEBI" id="CHEBI:49883"/>
    </cofactor>
    <text evidence="11">Binds 1 [4Fe-4S] cluster per subunit. Following nitrosylation of the [4Fe-4S] cluster binds 1 [4Fe-8(NO)] cluster per subunit.</text>
</comment>
<dbReference type="OrthoDB" id="5187298at2"/>
<accession>A0A4S8PS42</accession>
<dbReference type="Pfam" id="PF02467">
    <property type="entry name" value="Whib"/>
    <property type="match status" value="1"/>
</dbReference>
<keyword evidence="7 11" id="KW-0805">Transcription regulation</keyword>
<keyword evidence="10 11" id="KW-0804">Transcription</keyword>
<name>A0A4S8PS42_9ACTN</name>